<keyword evidence="1" id="KW-0732">Signal</keyword>
<comment type="caution">
    <text evidence="3">The sequence shown here is derived from an EMBL/GenBank/DDBJ whole genome shotgun (WGS) entry which is preliminary data.</text>
</comment>
<evidence type="ECO:0000313" key="4">
    <source>
        <dbReference type="Proteomes" id="UP000231693"/>
    </source>
</evidence>
<dbReference type="InterPro" id="IPR026004">
    <property type="entry name" value="Septum_form"/>
</dbReference>
<dbReference type="RefSeq" id="WP_157802598.1">
    <property type="nucleotide sequence ID" value="NZ_BOOX01000001.1"/>
</dbReference>
<dbReference type="Pfam" id="PF13845">
    <property type="entry name" value="Septum_form"/>
    <property type="match status" value="1"/>
</dbReference>
<evidence type="ECO:0000259" key="2">
    <source>
        <dbReference type="Pfam" id="PF13845"/>
    </source>
</evidence>
<evidence type="ECO:0000256" key="1">
    <source>
        <dbReference type="SAM" id="SignalP"/>
    </source>
</evidence>
<dbReference type="OrthoDB" id="3628931at2"/>
<keyword evidence="4" id="KW-1185">Reference proteome</keyword>
<name>A0A2M9CED5_9CELL</name>
<organism evidence="3 4">
    <name type="scientific">Sediminihabitans luteus</name>
    <dbReference type="NCBI Taxonomy" id="1138585"/>
    <lineage>
        <taxon>Bacteria</taxon>
        <taxon>Bacillati</taxon>
        <taxon>Actinomycetota</taxon>
        <taxon>Actinomycetes</taxon>
        <taxon>Micrococcales</taxon>
        <taxon>Cellulomonadaceae</taxon>
        <taxon>Sediminihabitans</taxon>
    </lineage>
</organism>
<sequence>MTRPSPQRRAVLLSLAVAATLATSGCSAIDGLLGPGEAQREESSGTVTAASDADVFSLRVGDCLDTTKVGDDTEQLTSLPVVPCADEHDAEIYAETTLPEGDWPGEDAVAATADEFCHGEYADFVGLDYDSSKLEYWPLTPVKEGWNSIDDRLVQCVLQSAEAVTGSLEGSAV</sequence>
<evidence type="ECO:0000313" key="3">
    <source>
        <dbReference type="EMBL" id="PJJ70215.1"/>
    </source>
</evidence>
<protein>
    <submittedName>
        <fullName evidence="3">Putative regulator of septum formation</fullName>
    </submittedName>
</protein>
<dbReference type="AlphaFoldDB" id="A0A2M9CED5"/>
<gene>
    <name evidence="3" type="ORF">CLV28_2046</name>
</gene>
<feature type="chain" id="PRO_5014941997" evidence="1">
    <location>
        <begin position="29"/>
        <end position="173"/>
    </location>
</feature>
<reference evidence="3 4" key="1">
    <citation type="submission" date="2017-11" db="EMBL/GenBank/DDBJ databases">
        <title>Genomic Encyclopedia of Archaeal and Bacterial Type Strains, Phase II (KMG-II): From Individual Species to Whole Genera.</title>
        <authorList>
            <person name="Goeker M."/>
        </authorList>
    </citation>
    <scope>NUCLEOTIDE SEQUENCE [LARGE SCALE GENOMIC DNA]</scope>
    <source>
        <strain evidence="3 4">DSM 25478</strain>
    </source>
</reference>
<feature type="domain" description="Septum formation-related" evidence="2">
    <location>
        <begin position="61"/>
        <end position="164"/>
    </location>
</feature>
<accession>A0A2M9CED5</accession>
<dbReference type="EMBL" id="PGFE01000003">
    <property type="protein sequence ID" value="PJJ70215.1"/>
    <property type="molecule type" value="Genomic_DNA"/>
</dbReference>
<proteinExistence type="predicted"/>
<dbReference type="PROSITE" id="PS51257">
    <property type="entry name" value="PROKAR_LIPOPROTEIN"/>
    <property type="match status" value="1"/>
</dbReference>
<feature type="signal peptide" evidence="1">
    <location>
        <begin position="1"/>
        <end position="28"/>
    </location>
</feature>
<dbReference type="Proteomes" id="UP000231693">
    <property type="component" value="Unassembled WGS sequence"/>
</dbReference>